<evidence type="ECO:0000313" key="1">
    <source>
        <dbReference type="EMBL" id="VXC29659.1"/>
    </source>
</evidence>
<organism evidence="1 2">
    <name type="scientific">Sphingobacterium multivorum</name>
    <dbReference type="NCBI Taxonomy" id="28454"/>
    <lineage>
        <taxon>Bacteria</taxon>
        <taxon>Pseudomonadati</taxon>
        <taxon>Bacteroidota</taxon>
        <taxon>Sphingobacteriia</taxon>
        <taxon>Sphingobacteriales</taxon>
        <taxon>Sphingobacteriaceae</taxon>
        <taxon>Sphingobacterium</taxon>
    </lineage>
</organism>
<proteinExistence type="predicted"/>
<protein>
    <submittedName>
        <fullName evidence="1">Uncharacterized protein</fullName>
    </submittedName>
</protein>
<evidence type="ECO:0000313" key="2">
    <source>
        <dbReference type="Proteomes" id="UP000432350"/>
    </source>
</evidence>
<dbReference type="RefSeq" id="WP_115046060.1">
    <property type="nucleotide sequence ID" value="NZ_CP068086.1"/>
</dbReference>
<sequence>MLDFTLQSLNITINQVSIGNKKLTKTIFNQIEFRDPFDENIDFIGDSIIGYVKDKDSRFLLWVKEGKLRKTNLNKYYLLRYDPGISKIGETEWFLNKVSIKFDLEENYHNKFLECLEQPERYKELIDKVKKFLEGLVDRQIFL</sequence>
<dbReference type="AlphaFoldDB" id="A0A653XHY4"/>
<dbReference type="EMBL" id="CABWMV010000001">
    <property type="protein sequence ID" value="VXC29659.1"/>
    <property type="molecule type" value="Genomic_DNA"/>
</dbReference>
<name>A0A653XHY4_SPHMU</name>
<accession>A0A653XHY4</accession>
<reference evidence="1 2" key="1">
    <citation type="submission" date="2019-10" db="EMBL/GenBank/DDBJ databases">
        <authorList>
            <person name="Karimi E."/>
        </authorList>
    </citation>
    <scope>NUCLEOTIDE SEQUENCE [LARGE SCALE GENOMIC DNA]</scope>
    <source>
        <strain evidence="1">Sphingobacterium sp. 8BC</strain>
    </source>
</reference>
<dbReference type="Proteomes" id="UP000432350">
    <property type="component" value="Unassembled WGS sequence"/>
</dbReference>
<gene>
    <name evidence="1" type="ORF">SPHINGO8BC_10016</name>
</gene>